<feature type="signal peptide" evidence="1">
    <location>
        <begin position="1"/>
        <end position="19"/>
    </location>
</feature>
<dbReference type="AlphaFoldDB" id="A0A9X0A837"/>
<dbReference type="OrthoDB" id="433512at2759"/>
<protein>
    <submittedName>
        <fullName evidence="2">Uncharacterized protein</fullName>
    </submittedName>
</protein>
<dbReference type="InterPro" id="IPR036259">
    <property type="entry name" value="MFS_trans_sf"/>
</dbReference>
<name>A0A9X0A837_9HELO</name>
<gene>
    <name evidence="2" type="ORF">OCU04_013108</name>
</gene>
<dbReference type="EMBL" id="JAPEIS010000018">
    <property type="protein sequence ID" value="KAJ8057929.1"/>
    <property type="molecule type" value="Genomic_DNA"/>
</dbReference>
<evidence type="ECO:0000256" key="1">
    <source>
        <dbReference type="SAM" id="SignalP"/>
    </source>
</evidence>
<accession>A0A9X0A837</accession>
<dbReference type="Proteomes" id="UP001152300">
    <property type="component" value="Unassembled WGS sequence"/>
</dbReference>
<sequence>MQGIGKFVAGLVMLIVVVGFKESLLTAKSAAVCQGVCGLAVDKMWRVLIGFGAVPGKHS</sequence>
<keyword evidence="1" id="KW-0732">Signal</keyword>
<evidence type="ECO:0000313" key="3">
    <source>
        <dbReference type="Proteomes" id="UP001152300"/>
    </source>
</evidence>
<organism evidence="2 3">
    <name type="scientific">Sclerotinia nivalis</name>
    <dbReference type="NCBI Taxonomy" id="352851"/>
    <lineage>
        <taxon>Eukaryota</taxon>
        <taxon>Fungi</taxon>
        <taxon>Dikarya</taxon>
        <taxon>Ascomycota</taxon>
        <taxon>Pezizomycotina</taxon>
        <taxon>Leotiomycetes</taxon>
        <taxon>Helotiales</taxon>
        <taxon>Sclerotiniaceae</taxon>
        <taxon>Sclerotinia</taxon>
    </lineage>
</organism>
<feature type="chain" id="PRO_5040767138" evidence="1">
    <location>
        <begin position="20"/>
        <end position="59"/>
    </location>
</feature>
<comment type="caution">
    <text evidence="2">The sequence shown here is derived from an EMBL/GenBank/DDBJ whole genome shotgun (WGS) entry which is preliminary data.</text>
</comment>
<dbReference type="Gene3D" id="1.20.1250.20">
    <property type="entry name" value="MFS general substrate transporter like domains"/>
    <property type="match status" value="1"/>
</dbReference>
<keyword evidence="3" id="KW-1185">Reference proteome</keyword>
<reference evidence="2" key="1">
    <citation type="submission" date="2022-11" db="EMBL/GenBank/DDBJ databases">
        <title>Genome Resource of Sclerotinia nivalis Strain SnTB1, a Plant Pathogen Isolated from American Ginseng.</title>
        <authorList>
            <person name="Fan S."/>
        </authorList>
    </citation>
    <scope>NUCLEOTIDE SEQUENCE</scope>
    <source>
        <strain evidence="2">SnTB1</strain>
    </source>
</reference>
<evidence type="ECO:0000313" key="2">
    <source>
        <dbReference type="EMBL" id="KAJ8057929.1"/>
    </source>
</evidence>
<proteinExistence type="predicted"/>